<proteinExistence type="predicted"/>
<reference evidence="1 2" key="2">
    <citation type="journal article" date="2010" name="Nucleic Acids Res.">
        <title>BeetleBase in 2010: revisions to provide comprehensive genomic information for Tribolium castaneum.</title>
        <authorList>
            <person name="Kim H.S."/>
            <person name="Murphy T."/>
            <person name="Xia J."/>
            <person name="Caragea D."/>
            <person name="Park Y."/>
            <person name="Beeman R.W."/>
            <person name="Lorenzen M.D."/>
            <person name="Butcher S."/>
            <person name="Manak J.R."/>
            <person name="Brown S.J."/>
        </authorList>
    </citation>
    <scope>GENOME REANNOTATION</scope>
    <source>
        <strain evidence="1 2">Georgia GA2</strain>
    </source>
</reference>
<evidence type="ECO:0000313" key="2">
    <source>
        <dbReference type="Proteomes" id="UP000007266"/>
    </source>
</evidence>
<organism evidence="1 2">
    <name type="scientific">Tribolium castaneum</name>
    <name type="common">Red flour beetle</name>
    <dbReference type="NCBI Taxonomy" id="7070"/>
    <lineage>
        <taxon>Eukaryota</taxon>
        <taxon>Metazoa</taxon>
        <taxon>Ecdysozoa</taxon>
        <taxon>Arthropoda</taxon>
        <taxon>Hexapoda</taxon>
        <taxon>Insecta</taxon>
        <taxon>Pterygota</taxon>
        <taxon>Neoptera</taxon>
        <taxon>Endopterygota</taxon>
        <taxon>Coleoptera</taxon>
        <taxon>Polyphaga</taxon>
        <taxon>Cucujiformia</taxon>
        <taxon>Tenebrionidae</taxon>
        <taxon>Tenebrionidae incertae sedis</taxon>
        <taxon>Tribolium</taxon>
    </lineage>
</organism>
<dbReference type="EMBL" id="KQ971342">
    <property type="protein sequence ID" value="EFA03742.1"/>
    <property type="molecule type" value="Genomic_DNA"/>
</dbReference>
<keyword evidence="2" id="KW-1185">Reference proteome</keyword>
<reference evidence="1 2" key="1">
    <citation type="journal article" date="2008" name="Nature">
        <title>The genome of the model beetle and pest Tribolium castaneum.</title>
        <authorList>
            <consortium name="Tribolium Genome Sequencing Consortium"/>
            <person name="Richards S."/>
            <person name="Gibbs R.A."/>
            <person name="Weinstock G.M."/>
            <person name="Brown S.J."/>
            <person name="Denell R."/>
            <person name="Beeman R.W."/>
            <person name="Gibbs R."/>
            <person name="Beeman R.W."/>
            <person name="Brown S.J."/>
            <person name="Bucher G."/>
            <person name="Friedrich M."/>
            <person name="Grimmelikhuijzen C.J."/>
            <person name="Klingler M."/>
            <person name="Lorenzen M."/>
            <person name="Richards S."/>
            <person name="Roth S."/>
            <person name="Schroder R."/>
            <person name="Tautz D."/>
            <person name="Zdobnov E.M."/>
            <person name="Muzny D."/>
            <person name="Gibbs R.A."/>
            <person name="Weinstock G.M."/>
            <person name="Attaway T."/>
            <person name="Bell S."/>
            <person name="Buhay C.J."/>
            <person name="Chandrabose M.N."/>
            <person name="Chavez D."/>
            <person name="Clerk-Blankenburg K.P."/>
            <person name="Cree A."/>
            <person name="Dao M."/>
            <person name="Davis C."/>
            <person name="Chacko J."/>
            <person name="Dinh H."/>
            <person name="Dugan-Rocha S."/>
            <person name="Fowler G."/>
            <person name="Garner T.T."/>
            <person name="Garnes J."/>
            <person name="Gnirke A."/>
            <person name="Hawes A."/>
            <person name="Hernandez J."/>
            <person name="Hines S."/>
            <person name="Holder M."/>
            <person name="Hume J."/>
            <person name="Jhangiani S.N."/>
            <person name="Joshi V."/>
            <person name="Khan Z.M."/>
            <person name="Jackson L."/>
            <person name="Kovar C."/>
            <person name="Kowis A."/>
            <person name="Lee S."/>
            <person name="Lewis L.R."/>
            <person name="Margolis J."/>
            <person name="Morgan M."/>
            <person name="Nazareth L.V."/>
            <person name="Nguyen N."/>
            <person name="Okwuonu G."/>
            <person name="Parker D."/>
            <person name="Richards S."/>
            <person name="Ruiz S.J."/>
            <person name="Santibanez J."/>
            <person name="Savard J."/>
            <person name="Scherer S.E."/>
            <person name="Schneider B."/>
            <person name="Sodergren E."/>
            <person name="Tautz D."/>
            <person name="Vattahil S."/>
            <person name="Villasana D."/>
            <person name="White C.S."/>
            <person name="Wright R."/>
            <person name="Park Y."/>
            <person name="Beeman R.W."/>
            <person name="Lord J."/>
            <person name="Oppert B."/>
            <person name="Lorenzen M."/>
            <person name="Brown S."/>
            <person name="Wang L."/>
            <person name="Savard J."/>
            <person name="Tautz D."/>
            <person name="Richards S."/>
            <person name="Weinstock G."/>
            <person name="Gibbs R.A."/>
            <person name="Liu Y."/>
            <person name="Worley K."/>
            <person name="Weinstock G."/>
            <person name="Elsik C.G."/>
            <person name="Reese J.T."/>
            <person name="Elhaik E."/>
            <person name="Landan G."/>
            <person name="Graur D."/>
            <person name="Arensburger P."/>
            <person name="Atkinson P."/>
            <person name="Beeman R.W."/>
            <person name="Beidler J."/>
            <person name="Brown S.J."/>
            <person name="Demuth J.P."/>
            <person name="Drury D.W."/>
            <person name="Du Y.Z."/>
            <person name="Fujiwara H."/>
            <person name="Lorenzen M."/>
            <person name="Maselli V."/>
            <person name="Osanai M."/>
            <person name="Park Y."/>
            <person name="Robertson H.M."/>
            <person name="Tu Z."/>
            <person name="Wang J.J."/>
            <person name="Wang S."/>
            <person name="Richards S."/>
            <person name="Song H."/>
            <person name="Zhang L."/>
            <person name="Sodergren E."/>
            <person name="Werner D."/>
            <person name="Stanke M."/>
            <person name="Morgenstern B."/>
            <person name="Solovyev V."/>
            <person name="Kosarev P."/>
            <person name="Brown G."/>
            <person name="Chen H.C."/>
            <person name="Ermolaeva O."/>
            <person name="Hlavina W."/>
            <person name="Kapustin Y."/>
            <person name="Kiryutin B."/>
            <person name="Kitts P."/>
            <person name="Maglott D."/>
            <person name="Pruitt K."/>
            <person name="Sapojnikov V."/>
            <person name="Souvorov A."/>
            <person name="Mackey A.J."/>
            <person name="Waterhouse R.M."/>
            <person name="Wyder S."/>
            <person name="Zdobnov E.M."/>
            <person name="Zdobnov E.M."/>
            <person name="Wyder S."/>
            <person name="Kriventseva E.V."/>
            <person name="Kadowaki T."/>
            <person name="Bork P."/>
            <person name="Aranda M."/>
            <person name="Bao R."/>
            <person name="Beermann A."/>
            <person name="Berns N."/>
            <person name="Bolognesi R."/>
            <person name="Bonneton F."/>
            <person name="Bopp D."/>
            <person name="Brown S.J."/>
            <person name="Bucher G."/>
            <person name="Butts T."/>
            <person name="Chaumot A."/>
            <person name="Denell R.E."/>
            <person name="Ferrier D.E."/>
            <person name="Friedrich M."/>
            <person name="Gordon C.M."/>
            <person name="Jindra M."/>
            <person name="Klingler M."/>
            <person name="Lan Q."/>
            <person name="Lattorff H.M."/>
            <person name="Laudet V."/>
            <person name="von Levetsow C."/>
            <person name="Liu Z."/>
            <person name="Lutz R."/>
            <person name="Lynch J.A."/>
            <person name="da Fonseca R.N."/>
            <person name="Posnien N."/>
            <person name="Reuter R."/>
            <person name="Roth S."/>
            <person name="Savard J."/>
            <person name="Schinko J.B."/>
            <person name="Schmitt C."/>
            <person name="Schoppmeier M."/>
            <person name="Schroder R."/>
            <person name="Shippy T.D."/>
            <person name="Simonnet F."/>
            <person name="Marques-Souza H."/>
            <person name="Tautz D."/>
            <person name="Tomoyasu Y."/>
            <person name="Trauner J."/>
            <person name="Van der Zee M."/>
            <person name="Vervoort M."/>
            <person name="Wittkopp N."/>
            <person name="Wimmer E.A."/>
            <person name="Yang X."/>
            <person name="Jones A.K."/>
            <person name="Sattelle D.B."/>
            <person name="Ebert P.R."/>
            <person name="Nelson D."/>
            <person name="Scott J.G."/>
            <person name="Beeman R.W."/>
            <person name="Muthukrishnan S."/>
            <person name="Kramer K.J."/>
            <person name="Arakane Y."/>
            <person name="Beeman R.W."/>
            <person name="Zhu Q."/>
            <person name="Hogenkamp D."/>
            <person name="Dixit R."/>
            <person name="Oppert B."/>
            <person name="Jiang H."/>
            <person name="Zou Z."/>
            <person name="Marshall J."/>
            <person name="Elpidina E."/>
            <person name="Vinokurov K."/>
            <person name="Oppert C."/>
            <person name="Zou Z."/>
            <person name="Evans J."/>
            <person name="Lu Z."/>
            <person name="Zhao P."/>
            <person name="Sumathipala N."/>
            <person name="Altincicek B."/>
            <person name="Vilcinskas A."/>
            <person name="Williams M."/>
            <person name="Hultmark D."/>
            <person name="Hetru C."/>
            <person name="Jiang H."/>
            <person name="Grimmelikhuijzen C.J."/>
            <person name="Hauser F."/>
            <person name="Cazzamali G."/>
            <person name="Williamson M."/>
            <person name="Park Y."/>
            <person name="Li B."/>
            <person name="Tanaka Y."/>
            <person name="Predel R."/>
            <person name="Neupert S."/>
            <person name="Schachtner J."/>
            <person name="Verleyen P."/>
            <person name="Raible F."/>
            <person name="Bork P."/>
            <person name="Friedrich M."/>
            <person name="Walden K.K."/>
            <person name="Robertson H.M."/>
            <person name="Angeli S."/>
            <person name="Foret S."/>
            <person name="Bucher G."/>
            <person name="Schuetz S."/>
            <person name="Maleszka R."/>
            <person name="Wimmer E.A."/>
            <person name="Beeman R.W."/>
            <person name="Lorenzen M."/>
            <person name="Tomoyasu Y."/>
            <person name="Miller S.C."/>
            <person name="Grossmann D."/>
            <person name="Bucher G."/>
        </authorList>
    </citation>
    <scope>NUCLEOTIDE SEQUENCE [LARGE SCALE GENOMIC DNA]</scope>
    <source>
        <strain evidence="1 2">Georgia GA2</strain>
    </source>
</reference>
<dbReference type="InParanoid" id="D6WNQ9"/>
<protein>
    <submittedName>
        <fullName evidence="1">Uncharacterized protein</fullName>
    </submittedName>
</protein>
<name>D6WNQ9_TRICA</name>
<accession>D6WNQ9</accession>
<dbReference type="Proteomes" id="UP000007266">
    <property type="component" value="Linkage group 5"/>
</dbReference>
<evidence type="ECO:0000313" key="1">
    <source>
        <dbReference type="EMBL" id="EFA03742.1"/>
    </source>
</evidence>
<sequence>MEKAPTKAIQVRSRDRKLFTGTFNKFRRYQKNCEMEQYAHICICANAFRIYPGVMRITDKVKFCKWERRHCHDHQTLKMAFPILSRYFRAESNFCVLSLIMSSVWKRVSTLYRSASSLSLLKWKATRIHNRLQDDKHSPETLKIKPNLYDNTAVIVHDVASIRSSHKQRFENGKDWNYYSRSARRTRTIR</sequence>
<gene>
    <name evidence="1" type="primary">GLEAN_13851</name>
    <name evidence="1" type="ORF">TcasGA2_TC013851</name>
</gene>
<dbReference type="AlphaFoldDB" id="D6WNQ9"/>
<dbReference type="HOGENOM" id="CLU_1429763_0_0_1"/>